<evidence type="ECO:0000313" key="4">
    <source>
        <dbReference type="EMBL" id="KJP85954.1"/>
    </source>
</evidence>
<dbReference type="InterPro" id="IPR000504">
    <property type="entry name" value="RRM_dom"/>
</dbReference>
<keyword evidence="1" id="KW-0694">RNA-binding</keyword>
<feature type="region of interest" description="Disordered" evidence="2">
    <location>
        <begin position="624"/>
        <end position="737"/>
    </location>
</feature>
<reference evidence="4 5" key="1">
    <citation type="submission" date="2014-03" db="EMBL/GenBank/DDBJ databases">
        <title>The Genome Sequence of Plasmodium fragile nilgiri.</title>
        <authorList>
            <consortium name="The Broad Institute Genomics Platform"/>
            <consortium name="The Broad Institute Genome Sequencing Center for Infectious Disease"/>
            <person name="Neafsey D."/>
            <person name="Duraisingh M."/>
            <person name="Young S.K."/>
            <person name="Zeng Q."/>
            <person name="Gargeya S."/>
            <person name="Abouelleil A."/>
            <person name="Alvarado L."/>
            <person name="Chapman S.B."/>
            <person name="Gainer-Dewar J."/>
            <person name="Goldberg J."/>
            <person name="Griggs A."/>
            <person name="Gujja S."/>
            <person name="Hansen M."/>
            <person name="Howarth C."/>
            <person name="Imamovic A."/>
            <person name="Larimer J."/>
            <person name="Pearson M."/>
            <person name="Poon T.W."/>
            <person name="Priest M."/>
            <person name="Roberts A."/>
            <person name="Saif S."/>
            <person name="Shea T."/>
            <person name="Sykes S."/>
            <person name="Wortman J."/>
            <person name="Nusbaum C."/>
            <person name="Birren B."/>
        </authorList>
    </citation>
    <scope>NUCLEOTIDE SEQUENCE [LARGE SCALE GENOMIC DNA]</scope>
    <source>
        <strain evidence="5">nilgiri</strain>
    </source>
</reference>
<dbReference type="SMART" id="SM00360">
    <property type="entry name" value="RRM"/>
    <property type="match status" value="1"/>
</dbReference>
<dbReference type="GO" id="GO:0003723">
    <property type="term" value="F:RNA binding"/>
    <property type="evidence" value="ECO:0007669"/>
    <property type="project" value="UniProtKB-UniRule"/>
</dbReference>
<dbReference type="AlphaFoldDB" id="A0A0D9QG15"/>
<feature type="compositionally biased region" description="Low complexity" evidence="2">
    <location>
        <begin position="131"/>
        <end position="157"/>
    </location>
</feature>
<dbReference type="Pfam" id="PF07744">
    <property type="entry name" value="SPOC"/>
    <property type="match status" value="1"/>
</dbReference>
<dbReference type="InterPro" id="IPR012921">
    <property type="entry name" value="SPOC_C"/>
</dbReference>
<dbReference type="OrthoDB" id="639027at2759"/>
<dbReference type="InterPro" id="IPR035979">
    <property type="entry name" value="RBD_domain_sf"/>
</dbReference>
<dbReference type="RefSeq" id="XP_012337462.1">
    <property type="nucleotide sequence ID" value="XM_012482039.1"/>
</dbReference>
<keyword evidence="5" id="KW-1185">Reference proteome</keyword>
<feature type="compositionally biased region" description="Polar residues" evidence="2">
    <location>
        <begin position="685"/>
        <end position="700"/>
    </location>
</feature>
<dbReference type="CDD" id="cd00590">
    <property type="entry name" value="RRM_SF"/>
    <property type="match status" value="1"/>
</dbReference>
<feature type="region of interest" description="Disordered" evidence="2">
    <location>
        <begin position="130"/>
        <end position="221"/>
    </location>
</feature>
<feature type="compositionally biased region" description="Low complexity" evidence="2">
    <location>
        <begin position="629"/>
        <end position="638"/>
    </location>
</feature>
<gene>
    <name evidence="4" type="ORF">AK88_04429</name>
</gene>
<evidence type="ECO:0000256" key="1">
    <source>
        <dbReference type="PROSITE-ProRule" id="PRU00176"/>
    </source>
</evidence>
<feature type="domain" description="RRM" evidence="3">
    <location>
        <begin position="29"/>
        <end position="107"/>
    </location>
</feature>
<sequence length="755" mass="83450">MTDVQIQNQTSLNTSKKEFESRYDERGLRILCVKNISKETKESELLDLFKKFGSIESINLKVNTSIGPYAIYAHVLFSTPEEAKRCLKQMNGKFLNGRALRIYFKKYNNKVGDDNDKHESGIVYNYPYQDSNNNSGNNNGGMNTNANMTNPANGSNKFNRKNNRNNQFHNNRYQNNNKRMARNDGILNDGSVNPYDSEATGFREHEHVNKRLRTGGNNTMENVNFGSANSLTGLPNINGSKNVEMNKLINTYEENKMLNKPIGDARNRQGDEMLQSVIKDGMNNKSFRIKLYLCDHLRKCAQHVFNRPAVDIGVASNSINNMHSSSVVSNEFKGNIHVNASATNPGAPLNHSEKNNLLTGGMANSATLKELNNHHMMNNGIANKEGQVHGNDKALTTLHSGGYSTPNMGLNNPTTNVKYALWKGTLEMKNKGNLGIIGHALNGDVQKFLNNNISSIVISHRKKMKTLPKIEATYYFQIQNKEEENILDAYRNYFNSKDRVGLSSTSDDWHMFLIFPGCPIFKEFYNSVGGINIFGDGNNSNNFNNIFLGVVCYNPQISDNKNGVGILGAKPHDGVAPQDHSTAANFNQQPSPMTNVNQTHVNRNFQNLNNHHQNKFTSPVTTVGAAGRGMNNNMNGNNHSSSGLYGDFSKKGGGGGPSNAVSNNCPLHSNKHGGFPHANKPDATTAATTQVLPSSSNPNAQKGVMAPQNNSTTQVNNENDASNELSESTLKEENNNEVPNWLNQFSSLAAYLVKK</sequence>
<dbReference type="PANTHER" id="PTHR48034">
    <property type="entry name" value="TRANSFORMER-2 SEX-DETERMINING PROTEIN-RELATED"/>
    <property type="match status" value="1"/>
</dbReference>
<feature type="compositionally biased region" description="Polar residues" evidence="2">
    <location>
        <begin position="707"/>
        <end position="728"/>
    </location>
</feature>
<organism evidence="4 5">
    <name type="scientific">Plasmodium fragile</name>
    <dbReference type="NCBI Taxonomy" id="5857"/>
    <lineage>
        <taxon>Eukaryota</taxon>
        <taxon>Sar</taxon>
        <taxon>Alveolata</taxon>
        <taxon>Apicomplexa</taxon>
        <taxon>Aconoidasida</taxon>
        <taxon>Haemosporida</taxon>
        <taxon>Plasmodiidae</taxon>
        <taxon>Plasmodium</taxon>
        <taxon>Plasmodium (Plasmodium)</taxon>
    </lineage>
</organism>
<dbReference type="Gene3D" id="3.30.70.330">
    <property type="match status" value="1"/>
</dbReference>
<accession>A0A0D9QG15</accession>
<dbReference type="EMBL" id="KQ001706">
    <property type="protein sequence ID" value="KJP85954.1"/>
    <property type="molecule type" value="Genomic_DNA"/>
</dbReference>
<dbReference type="InterPro" id="IPR050441">
    <property type="entry name" value="RBM"/>
</dbReference>
<protein>
    <recommendedName>
        <fullName evidence="3">RRM domain-containing protein</fullName>
    </recommendedName>
</protein>
<evidence type="ECO:0000259" key="3">
    <source>
        <dbReference type="PROSITE" id="PS50102"/>
    </source>
</evidence>
<dbReference type="InterPro" id="IPR012677">
    <property type="entry name" value="Nucleotide-bd_a/b_plait_sf"/>
</dbReference>
<evidence type="ECO:0000256" key="2">
    <source>
        <dbReference type="SAM" id="MobiDB-lite"/>
    </source>
</evidence>
<evidence type="ECO:0000313" key="5">
    <source>
        <dbReference type="Proteomes" id="UP000054561"/>
    </source>
</evidence>
<name>A0A0D9QG15_PLAFR</name>
<dbReference type="VEuPathDB" id="PlasmoDB:AK88_04429"/>
<dbReference type="Pfam" id="PF00076">
    <property type="entry name" value="RRM_1"/>
    <property type="match status" value="1"/>
</dbReference>
<dbReference type="OMA" id="MTDVQIQ"/>
<dbReference type="PROSITE" id="PS50102">
    <property type="entry name" value="RRM"/>
    <property type="match status" value="1"/>
</dbReference>
<proteinExistence type="predicted"/>
<feature type="compositionally biased region" description="Low complexity" evidence="2">
    <location>
        <begin position="164"/>
        <end position="178"/>
    </location>
</feature>
<dbReference type="GeneID" id="24269743"/>
<dbReference type="SUPFAM" id="SSF54928">
    <property type="entry name" value="RNA-binding domain, RBD"/>
    <property type="match status" value="1"/>
</dbReference>
<dbReference type="Proteomes" id="UP000054561">
    <property type="component" value="Unassembled WGS sequence"/>
</dbReference>